<protein>
    <submittedName>
        <fullName evidence="2">Uncharacterized protein</fullName>
    </submittedName>
</protein>
<dbReference type="Proteomes" id="UP001344888">
    <property type="component" value="Unassembled WGS sequence"/>
</dbReference>
<keyword evidence="1" id="KW-0472">Membrane</keyword>
<feature type="transmembrane region" description="Helical" evidence="1">
    <location>
        <begin position="94"/>
        <end position="114"/>
    </location>
</feature>
<feature type="transmembrane region" description="Helical" evidence="1">
    <location>
        <begin position="194"/>
        <end position="216"/>
    </location>
</feature>
<keyword evidence="1" id="KW-0812">Transmembrane</keyword>
<feature type="transmembrane region" description="Helical" evidence="1">
    <location>
        <begin position="61"/>
        <end position="82"/>
    </location>
</feature>
<dbReference type="AlphaFoldDB" id="A0AAW9NUT4"/>
<name>A0AAW9NUT4_9BACL</name>
<dbReference type="EMBL" id="JARSFG010000012">
    <property type="protein sequence ID" value="MEC1178616.1"/>
    <property type="molecule type" value="Genomic_DNA"/>
</dbReference>
<feature type="transmembrane region" description="Helical" evidence="1">
    <location>
        <begin position="228"/>
        <end position="249"/>
    </location>
</feature>
<gene>
    <name evidence="2" type="ORF">P9B03_08990</name>
</gene>
<comment type="caution">
    <text evidence="2">The sequence shown here is derived from an EMBL/GenBank/DDBJ whole genome shotgun (WGS) entry which is preliminary data.</text>
</comment>
<evidence type="ECO:0000256" key="1">
    <source>
        <dbReference type="SAM" id="Phobius"/>
    </source>
</evidence>
<reference evidence="2 3" key="1">
    <citation type="submission" date="2023-03" db="EMBL/GenBank/DDBJ databases">
        <title>Bacillus Genome Sequencing.</title>
        <authorList>
            <person name="Dunlap C."/>
        </authorList>
    </citation>
    <scope>NUCLEOTIDE SEQUENCE [LARGE SCALE GENOMIC DNA]</scope>
    <source>
        <strain evidence="2 3">B-59205</strain>
    </source>
</reference>
<feature type="transmembrane region" description="Helical" evidence="1">
    <location>
        <begin position="21"/>
        <end position="41"/>
    </location>
</feature>
<sequence>MQKSNSMKVASDMFFTQMSWTSGYLFVLLLIFVVRFATSFIKGIEFTIFKAKADIDSFSTMIFYSSNIFMFIIGIVAAYGFLQYFVSNGVTRKHYFIGAALGSFGVALAIPIIIKLVLLVEKFLPGQFSDGSKIVEPDEELLGQVVQNILFSPYIGLNDSLLLGIGLFALNIFCYYVAGWLIGISFYRFGGVMGLLSIPVAIALLLIYDAMIGIAFSSQMPSLLPINAIPVPVAYSLAIAIIAIMLILIRQFTKKVAVKL</sequence>
<proteinExistence type="predicted"/>
<evidence type="ECO:0000313" key="3">
    <source>
        <dbReference type="Proteomes" id="UP001344888"/>
    </source>
</evidence>
<feature type="transmembrane region" description="Helical" evidence="1">
    <location>
        <begin position="161"/>
        <end position="182"/>
    </location>
</feature>
<dbReference type="RefSeq" id="WP_326123099.1">
    <property type="nucleotide sequence ID" value="NZ_JARSFG010000012.1"/>
</dbReference>
<evidence type="ECO:0000313" key="2">
    <source>
        <dbReference type="EMBL" id="MEC1178616.1"/>
    </source>
</evidence>
<organism evidence="2 3">
    <name type="scientific">Metasolibacillus meyeri</name>
    <dbReference type="NCBI Taxonomy" id="1071052"/>
    <lineage>
        <taxon>Bacteria</taxon>
        <taxon>Bacillati</taxon>
        <taxon>Bacillota</taxon>
        <taxon>Bacilli</taxon>
        <taxon>Bacillales</taxon>
        <taxon>Caryophanaceae</taxon>
        <taxon>Metasolibacillus</taxon>
    </lineage>
</organism>
<keyword evidence="1" id="KW-1133">Transmembrane helix</keyword>
<accession>A0AAW9NUT4</accession>
<keyword evidence="3" id="KW-1185">Reference proteome</keyword>